<evidence type="ECO:0000256" key="2">
    <source>
        <dbReference type="SAM" id="MobiDB-lite"/>
    </source>
</evidence>
<dbReference type="OrthoDB" id="2420947at2759"/>
<feature type="region of interest" description="Disordered" evidence="2">
    <location>
        <begin position="480"/>
        <end position="514"/>
    </location>
</feature>
<dbReference type="OMA" id="STIESKW"/>
<accession>S3C0T1</accession>
<name>S3C0T1_OPHP1</name>
<feature type="region of interest" description="Disordered" evidence="2">
    <location>
        <begin position="1"/>
        <end position="287"/>
    </location>
</feature>
<organism evidence="3 4">
    <name type="scientific">Ophiostoma piceae (strain UAMH 11346)</name>
    <name type="common">Sap stain fungus</name>
    <dbReference type="NCBI Taxonomy" id="1262450"/>
    <lineage>
        <taxon>Eukaryota</taxon>
        <taxon>Fungi</taxon>
        <taxon>Dikarya</taxon>
        <taxon>Ascomycota</taxon>
        <taxon>Pezizomycotina</taxon>
        <taxon>Sordariomycetes</taxon>
        <taxon>Sordariomycetidae</taxon>
        <taxon>Ophiostomatales</taxon>
        <taxon>Ophiostomataceae</taxon>
        <taxon>Ophiostoma</taxon>
    </lineage>
</organism>
<feature type="compositionally biased region" description="Acidic residues" evidence="2">
    <location>
        <begin position="251"/>
        <end position="276"/>
    </location>
</feature>
<gene>
    <name evidence="3" type="ORF">F503_03901</name>
</gene>
<sequence length="574" mass="61339">MLIGWIPLPFSRESATSTRQPQNGQHNGRKRQRGGGDSTNNDTDNDRARKRSRKEGKAKEDTASQRVPASDEPRRSNRDRNSGDGSNWWQTTAASATAAAGSPAGSAAKTATKSGKTGKAGREKIGKPGRPAKSAVAAEATESAPANKPTKATKAARAEKAAGAADTSTDKPRRGRPRASHSSTEAAAEPPTTNSPAPKKPKKAKTGTAKSPRANKKNRKSGASAAAGSSPTIASPQPRPRAKPQPRQTVEEGEEQEAEDNKEEEADNDDDDDDDLQQPFRQLVPRTRLVPLATMTNKWAPLDRDAIAAVQSLLDECARPVLARLGSSSEKKDRQDIARQAVAGVTRRLRSKLVKGIPFPTDANGGKSKKVAKKQLATMPKAAPATDVSFLSEPTAETHALQSQLTPLQHAVALLASERRREEAALADEYAQLRALETNAQAELRTWRERQRRQHVLADGSHRGHNDARNASGSLAAGVSRATVGPGQDGQAQAAKDNKDSRDSRDETNGLFSDSFDSSAVDLTSLGNHMESVRANLQQIDGVVAAMARSRAALQDVLGERLSGDQYERVLLGR</sequence>
<evidence type="ECO:0000256" key="1">
    <source>
        <dbReference type="SAM" id="Coils"/>
    </source>
</evidence>
<dbReference type="EMBL" id="KE148157">
    <property type="protein sequence ID" value="EPE05296.1"/>
    <property type="molecule type" value="Genomic_DNA"/>
</dbReference>
<dbReference type="VEuPathDB" id="FungiDB:F503_03901"/>
<feature type="coiled-coil region" evidence="1">
    <location>
        <begin position="419"/>
        <end position="450"/>
    </location>
</feature>
<evidence type="ECO:0000313" key="4">
    <source>
        <dbReference type="Proteomes" id="UP000016923"/>
    </source>
</evidence>
<feature type="compositionally biased region" description="Polar residues" evidence="2">
    <location>
        <begin position="13"/>
        <end position="26"/>
    </location>
</feature>
<feature type="compositionally biased region" description="Low complexity" evidence="2">
    <location>
        <begin position="131"/>
        <end position="165"/>
    </location>
</feature>
<evidence type="ECO:0008006" key="5">
    <source>
        <dbReference type="Google" id="ProtNLM"/>
    </source>
</evidence>
<feature type="compositionally biased region" description="Basic and acidic residues" evidence="2">
    <location>
        <begin position="55"/>
        <end position="82"/>
    </location>
</feature>
<reference evidence="3 4" key="1">
    <citation type="journal article" date="2013" name="BMC Genomics">
        <title>The genome and transcriptome of the pine saprophyte Ophiostoma piceae, and a comparison with the bark beetle-associated pine pathogen Grosmannia clavigera.</title>
        <authorList>
            <person name="Haridas S."/>
            <person name="Wang Y."/>
            <person name="Lim L."/>
            <person name="Massoumi Alamouti S."/>
            <person name="Jackman S."/>
            <person name="Docking R."/>
            <person name="Robertson G."/>
            <person name="Birol I."/>
            <person name="Bohlmann J."/>
            <person name="Breuil C."/>
        </authorList>
    </citation>
    <scope>NUCLEOTIDE SEQUENCE [LARGE SCALE GENOMIC DNA]</scope>
    <source>
        <strain evidence="3 4">UAMH 11346</strain>
    </source>
</reference>
<dbReference type="AlphaFoldDB" id="S3C0T1"/>
<dbReference type="InterPro" id="IPR025212">
    <property type="entry name" value="CAD_CENP-Q"/>
</dbReference>
<feature type="compositionally biased region" description="Low complexity" evidence="2">
    <location>
        <begin position="221"/>
        <end position="230"/>
    </location>
</feature>
<feature type="compositionally biased region" description="Basic and acidic residues" evidence="2">
    <location>
        <begin position="496"/>
        <end position="508"/>
    </location>
</feature>
<keyword evidence="4" id="KW-1185">Reference proteome</keyword>
<proteinExistence type="predicted"/>
<dbReference type="Pfam" id="PF13094">
    <property type="entry name" value="CENP-Q"/>
    <property type="match status" value="1"/>
</dbReference>
<dbReference type="Proteomes" id="UP000016923">
    <property type="component" value="Unassembled WGS sequence"/>
</dbReference>
<feature type="compositionally biased region" description="Low complexity" evidence="2">
    <location>
        <begin position="91"/>
        <end position="117"/>
    </location>
</feature>
<dbReference type="HOGENOM" id="CLU_474943_0_0_1"/>
<protein>
    <recommendedName>
        <fullName evidence="5">Kinetochore protein fta7</fullName>
    </recommendedName>
</protein>
<dbReference type="STRING" id="1262450.S3C0T1"/>
<evidence type="ECO:0000313" key="3">
    <source>
        <dbReference type="EMBL" id="EPE05296.1"/>
    </source>
</evidence>
<dbReference type="eggNOG" id="ENOG502QUWX">
    <property type="taxonomic scope" value="Eukaryota"/>
</dbReference>
<keyword evidence="1" id="KW-0175">Coiled coil</keyword>